<dbReference type="SMART" id="SM00646">
    <property type="entry name" value="Ami_3"/>
    <property type="match status" value="1"/>
</dbReference>
<evidence type="ECO:0000313" key="7">
    <source>
        <dbReference type="Proteomes" id="UP000005755"/>
    </source>
</evidence>
<accession>A0ABN0BCB0</accession>
<gene>
    <name evidence="6" type="ORF">HCCG_01821</name>
</gene>
<dbReference type="EC" id="3.5.1.28" evidence="2"/>
<dbReference type="Proteomes" id="UP000005755">
    <property type="component" value="Unassembled WGS sequence"/>
</dbReference>
<organism evidence="6 7">
    <name type="scientific">Helicobacter cinaedi CCUG 18818 = ATCC BAA-847</name>
    <dbReference type="NCBI Taxonomy" id="537971"/>
    <lineage>
        <taxon>Bacteria</taxon>
        <taxon>Pseudomonadati</taxon>
        <taxon>Campylobacterota</taxon>
        <taxon>Epsilonproteobacteria</taxon>
        <taxon>Campylobacterales</taxon>
        <taxon>Helicobacteraceae</taxon>
        <taxon>Helicobacter</taxon>
    </lineage>
</organism>
<evidence type="ECO:0000256" key="1">
    <source>
        <dbReference type="ARBA" id="ARBA00001561"/>
    </source>
</evidence>
<keyword evidence="3 6" id="KW-0378">Hydrolase</keyword>
<feature type="domain" description="MurNAc-LAA" evidence="5">
    <location>
        <begin position="246"/>
        <end position="400"/>
    </location>
</feature>
<reference evidence="7" key="1">
    <citation type="journal article" date="2014" name="Genome Announc.">
        <title>Draft genome sequences of six enterohepatic helicobacter species isolated from humans and one from rhesus macaques.</title>
        <authorList>
            <person name="Shen Z."/>
            <person name="Sheh A."/>
            <person name="Young S.K."/>
            <person name="Abouelliel A."/>
            <person name="Ward D.V."/>
            <person name="Earl A.M."/>
            <person name="Fox J.G."/>
        </authorList>
    </citation>
    <scope>NUCLEOTIDE SEQUENCE [LARGE SCALE GENOMIC DNA]</scope>
    <source>
        <strain evidence="7">CCUG 18818</strain>
    </source>
</reference>
<feature type="region of interest" description="Disordered" evidence="4">
    <location>
        <begin position="119"/>
        <end position="183"/>
    </location>
</feature>
<dbReference type="PANTHER" id="PTHR30404:SF0">
    <property type="entry name" value="N-ACETYLMURAMOYL-L-ALANINE AMIDASE AMIC"/>
    <property type="match status" value="1"/>
</dbReference>
<name>A0ABN0BCB0_9HELI</name>
<dbReference type="EMBL" id="DS990393">
    <property type="protein sequence ID" value="EFR47273.1"/>
    <property type="molecule type" value="Genomic_DNA"/>
</dbReference>
<comment type="catalytic activity">
    <reaction evidence="1">
        <text>Hydrolyzes the link between N-acetylmuramoyl residues and L-amino acid residues in certain cell-wall glycopeptides.</text>
        <dbReference type="EC" id="3.5.1.28"/>
    </reaction>
</comment>
<dbReference type="CDD" id="cd02696">
    <property type="entry name" value="MurNAc-LAA"/>
    <property type="match status" value="1"/>
</dbReference>
<feature type="compositionally biased region" description="Polar residues" evidence="4">
    <location>
        <begin position="119"/>
        <end position="150"/>
    </location>
</feature>
<protein>
    <recommendedName>
        <fullName evidence="2">N-acetylmuramoyl-L-alanine amidase</fullName>
        <ecNumber evidence="2">3.5.1.28</ecNumber>
    </recommendedName>
</protein>
<evidence type="ECO:0000256" key="3">
    <source>
        <dbReference type="ARBA" id="ARBA00022801"/>
    </source>
</evidence>
<dbReference type="InterPro" id="IPR002508">
    <property type="entry name" value="MurNAc-LAA_cat"/>
</dbReference>
<evidence type="ECO:0000256" key="2">
    <source>
        <dbReference type="ARBA" id="ARBA00011901"/>
    </source>
</evidence>
<dbReference type="GO" id="GO:0008745">
    <property type="term" value="F:N-acetylmuramoyl-L-alanine amidase activity"/>
    <property type="evidence" value="ECO:0007669"/>
    <property type="project" value="UniProtKB-EC"/>
</dbReference>
<dbReference type="SUPFAM" id="SSF53187">
    <property type="entry name" value="Zn-dependent exopeptidases"/>
    <property type="match status" value="1"/>
</dbReference>
<evidence type="ECO:0000259" key="5">
    <source>
        <dbReference type="SMART" id="SM00646"/>
    </source>
</evidence>
<dbReference type="Pfam" id="PF01520">
    <property type="entry name" value="Amidase_3"/>
    <property type="match status" value="1"/>
</dbReference>
<dbReference type="InterPro" id="IPR050695">
    <property type="entry name" value="N-acetylmuramoyl_amidase_3"/>
</dbReference>
<sequence>MILRILAIIAFIAVCVFGEHRIVKMVPFGDGNLKIVFAQDIANLKWEVKKLQDNRYFVDFEANLTIPKRNFIFKDNSTLQVAQNTPKIVRIVINTQPKSQYELIKEKENLYIFIKPKNKSSSTPQSLDSKNTQSKPTSPSQAQQPSTKAEATTESKDKAKQKDDEIATKDTQPPKEQKGKIGAGKKIVVDAGHGGKDCGTKSVEGICEKVIVLEVAKLLTQELKNRGYIVYMTRNSDVYIDLRKRTEFANGKNADLFVSIHANSMPKDSPKTPSGVETYFLSPARSERAEQVAKAENQGDIETMSHFATKSFLNTISSFHLVASHKLAIEIQSGILNIVKQTHNTHDGAVREGPFWVLAGALMPSVLIEIGYASHKDEGKLIAKKEYQKLLALGIADGIDGYFLRNY</sequence>
<proteinExistence type="predicted"/>
<evidence type="ECO:0000313" key="6">
    <source>
        <dbReference type="EMBL" id="EFR47273.1"/>
    </source>
</evidence>
<evidence type="ECO:0000256" key="4">
    <source>
        <dbReference type="SAM" id="MobiDB-lite"/>
    </source>
</evidence>
<feature type="compositionally biased region" description="Basic and acidic residues" evidence="4">
    <location>
        <begin position="151"/>
        <end position="179"/>
    </location>
</feature>
<dbReference type="Gene3D" id="3.40.630.40">
    <property type="entry name" value="Zn-dependent exopeptidases"/>
    <property type="match status" value="1"/>
</dbReference>
<dbReference type="PANTHER" id="PTHR30404">
    <property type="entry name" value="N-ACETYLMURAMOYL-L-ALANINE AMIDASE"/>
    <property type="match status" value="1"/>
</dbReference>
<keyword evidence="7" id="KW-1185">Reference proteome</keyword>